<evidence type="ECO:0000256" key="7">
    <source>
        <dbReference type="ARBA" id="ARBA00023128"/>
    </source>
</evidence>
<dbReference type="Pfam" id="PF21392">
    <property type="entry name" value="COQ9_N"/>
    <property type="match status" value="1"/>
</dbReference>
<accession>A0AAW0XVJ1</accession>
<keyword evidence="13" id="KW-1185">Reference proteome</keyword>
<dbReference type="Gene3D" id="1.10.357.10">
    <property type="entry name" value="Tetracycline Repressor, domain 2"/>
    <property type="match status" value="1"/>
</dbReference>
<evidence type="ECO:0000256" key="1">
    <source>
        <dbReference type="ARBA" id="ARBA00004173"/>
    </source>
</evidence>
<comment type="pathway">
    <text evidence="2 8">Cofactor biosynthesis; ubiquinone biosynthesis.</text>
</comment>
<dbReference type="GO" id="GO:0005743">
    <property type="term" value="C:mitochondrial inner membrane"/>
    <property type="evidence" value="ECO:0007669"/>
    <property type="project" value="TreeGrafter"/>
</dbReference>
<evidence type="ECO:0000256" key="2">
    <source>
        <dbReference type="ARBA" id="ARBA00004749"/>
    </source>
</evidence>
<dbReference type="PANTHER" id="PTHR21427">
    <property type="entry name" value="UBIQUINONE BIOSYNTHESIS PROTEIN COQ9, MITOCHONDRIAL"/>
    <property type="match status" value="1"/>
</dbReference>
<evidence type="ECO:0000256" key="5">
    <source>
        <dbReference type="ARBA" id="ARBA00022946"/>
    </source>
</evidence>
<evidence type="ECO:0000256" key="6">
    <source>
        <dbReference type="ARBA" id="ARBA00023121"/>
    </source>
</evidence>
<keyword evidence="6 8" id="KW-0446">Lipid-binding</keyword>
<feature type="region of interest" description="Disordered" evidence="9">
    <location>
        <begin position="42"/>
        <end position="61"/>
    </location>
</feature>
<gene>
    <name evidence="12" type="ORF">OTU49_015856</name>
</gene>
<evidence type="ECO:0000259" key="10">
    <source>
        <dbReference type="Pfam" id="PF08511"/>
    </source>
</evidence>
<dbReference type="EMBL" id="JARKIK010000011">
    <property type="protein sequence ID" value="KAK8748558.1"/>
    <property type="molecule type" value="Genomic_DNA"/>
</dbReference>
<feature type="domain" description="Ubiquinone biosynthesis protein COQ9 HTH" evidence="11">
    <location>
        <begin position="65"/>
        <end position="95"/>
    </location>
</feature>
<name>A0AAW0XVJ1_CHEQU</name>
<comment type="subcellular location">
    <subcellularLocation>
        <location evidence="1 8">Mitochondrion</location>
    </subcellularLocation>
</comment>
<protein>
    <recommendedName>
        <fullName evidence="8">Ubiquinone biosynthesis protein</fullName>
    </recommendedName>
</protein>
<dbReference type="Proteomes" id="UP001445076">
    <property type="component" value="Unassembled WGS sequence"/>
</dbReference>
<dbReference type="GO" id="GO:0006744">
    <property type="term" value="P:ubiquinone biosynthetic process"/>
    <property type="evidence" value="ECO:0007669"/>
    <property type="project" value="UniProtKB-UniRule"/>
</dbReference>
<dbReference type="PANTHER" id="PTHR21427:SF19">
    <property type="entry name" value="UBIQUINONE BIOSYNTHESIS PROTEIN COQ9, MITOCHONDRIAL"/>
    <property type="match status" value="1"/>
</dbReference>
<feature type="domain" description="COQ9 C-terminal" evidence="10">
    <location>
        <begin position="183"/>
        <end position="252"/>
    </location>
</feature>
<comment type="function">
    <text evidence="8">Membrane-associated protein that warps the membrane surface to access and bind aromatic isoprenes with high specificity, including ubiquinone (CoQ) isoprene intermediates and presents them directly to Coq7, therefore facilitating the Coq7-mediated hydroxylase step. Participates in the biosynthesis of coenzyme Q, also named ubiquinone, an essential lipid-soluble electron transporter for aerobic cellular respiration.</text>
</comment>
<keyword evidence="4 8" id="KW-0831">Ubiquinone biosynthesis</keyword>
<organism evidence="12 13">
    <name type="scientific">Cherax quadricarinatus</name>
    <name type="common">Australian red claw crayfish</name>
    <dbReference type="NCBI Taxonomy" id="27406"/>
    <lineage>
        <taxon>Eukaryota</taxon>
        <taxon>Metazoa</taxon>
        <taxon>Ecdysozoa</taxon>
        <taxon>Arthropoda</taxon>
        <taxon>Crustacea</taxon>
        <taxon>Multicrustacea</taxon>
        <taxon>Malacostraca</taxon>
        <taxon>Eumalacostraca</taxon>
        <taxon>Eucarida</taxon>
        <taxon>Decapoda</taxon>
        <taxon>Pleocyemata</taxon>
        <taxon>Astacidea</taxon>
        <taxon>Parastacoidea</taxon>
        <taxon>Parastacidae</taxon>
        <taxon>Cherax</taxon>
    </lineage>
</organism>
<dbReference type="FunFam" id="1.10.357.10:FF:000004">
    <property type="entry name" value="Ubiquinone biosynthesis protein COQ9, mitochondrial"/>
    <property type="match status" value="1"/>
</dbReference>
<dbReference type="InterPro" id="IPR013718">
    <property type="entry name" value="COQ9_C"/>
</dbReference>
<evidence type="ECO:0000256" key="4">
    <source>
        <dbReference type="ARBA" id="ARBA00022688"/>
    </source>
</evidence>
<evidence type="ECO:0000259" key="11">
    <source>
        <dbReference type="Pfam" id="PF21392"/>
    </source>
</evidence>
<keyword evidence="5" id="KW-0809">Transit peptide</keyword>
<proteinExistence type="inferred from homology"/>
<sequence>YTCKAAMNSAGLNNLFLGFLQVSQRIRVGGVSASSAAWMNEQAAEDRHTLPEDDDSLDDANKGTEEQLKHQILEAALPFVHSRGWSQDAIAQGAESLGYSSMAHGMFPSGGVDLVNHFYAQCNTRLHESLKTTVNEMEKNPQLKKGTTTFIADAIEERLRMNIEFIDSWAEALALHASPRNAAMALRNIGTLVDHIWYHAGDRSYDFGWYTKRGILAAVYKSSELCMLQDKSEDFQDTWTFLNRRLSDVHKISKYSHDASSYTKDFSQVAKAGIFTVLNIMGMNSKSRS</sequence>
<dbReference type="GO" id="GO:0008289">
    <property type="term" value="F:lipid binding"/>
    <property type="evidence" value="ECO:0007669"/>
    <property type="project" value="UniProtKB-UniRule"/>
</dbReference>
<dbReference type="Pfam" id="PF08511">
    <property type="entry name" value="COQ9"/>
    <property type="match status" value="1"/>
</dbReference>
<evidence type="ECO:0000256" key="3">
    <source>
        <dbReference type="ARBA" id="ARBA00010766"/>
    </source>
</evidence>
<feature type="non-terminal residue" evidence="12">
    <location>
        <position position="1"/>
    </location>
</feature>
<evidence type="ECO:0000313" key="12">
    <source>
        <dbReference type="EMBL" id="KAK8748558.1"/>
    </source>
</evidence>
<comment type="similarity">
    <text evidence="3 8">Belongs to the COQ9 family.</text>
</comment>
<keyword evidence="7 8" id="KW-0496">Mitochondrion</keyword>
<dbReference type="InterPro" id="IPR012762">
    <property type="entry name" value="Ubiq_biosynth_COQ9"/>
</dbReference>
<dbReference type="InterPro" id="IPR048674">
    <property type="entry name" value="COQ9_HTH"/>
</dbReference>
<evidence type="ECO:0000256" key="9">
    <source>
        <dbReference type="SAM" id="MobiDB-lite"/>
    </source>
</evidence>
<dbReference type="AlphaFoldDB" id="A0AAW0XVJ1"/>
<comment type="caution">
    <text evidence="12">The sequence shown here is derived from an EMBL/GenBank/DDBJ whole genome shotgun (WGS) entry which is preliminary data.</text>
</comment>
<reference evidence="12 13" key="1">
    <citation type="journal article" date="2024" name="BMC Genomics">
        <title>Genome assembly of redclaw crayfish (Cherax quadricarinatus) provides insights into its immune adaptation and hypoxia tolerance.</title>
        <authorList>
            <person name="Liu Z."/>
            <person name="Zheng J."/>
            <person name="Li H."/>
            <person name="Fang K."/>
            <person name="Wang S."/>
            <person name="He J."/>
            <person name="Zhou D."/>
            <person name="Weng S."/>
            <person name="Chi M."/>
            <person name="Gu Z."/>
            <person name="He J."/>
            <person name="Li F."/>
            <person name="Wang M."/>
        </authorList>
    </citation>
    <scope>NUCLEOTIDE SEQUENCE [LARGE SCALE GENOMIC DNA]</scope>
    <source>
        <strain evidence="12">ZL_2023a</strain>
    </source>
</reference>
<dbReference type="NCBIfam" id="TIGR02396">
    <property type="entry name" value="diverge_rpsU"/>
    <property type="match status" value="1"/>
</dbReference>
<evidence type="ECO:0000256" key="8">
    <source>
        <dbReference type="RuleBase" id="RU366063"/>
    </source>
</evidence>
<evidence type="ECO:0000313" key="13">
    <source>
        <dbReference type="Proteomes" id="UP001445076"/>
    </source>
</evidence>